<reference evidence="1" key="1">
    <citation type="submission" date="2023-03" db="EMBL/GenBank/DDBJ databases">
        <title>Chromosome-scale reference genome and RAD-based genetic map of yellow starthistle (Centaurea solstitialis) reveal putative structural variation and QTLs associated with invader traits.</title>
        <authorList>
            <person name="Reatini B."/>
            <person name="Cang F.A."/>
            <person name="Jiang Q."/>
            <person name="Mckibben M.T.W."/>
            <person name="Barker M.S."/>
            <person name="Rieseberg L.H."/>
            <person name="Dlugosch K.M."/>
        </authorList>
    </citation>
    <scope>NUCLEOTIDE SEQUENCE</scope>
    <source>
        <strain evidence="1">CAN-66</strain>
        <tissue evidence="1">Leaf</tissue>
    </source>
</reference>
<protein>
    <submittedName>
        <fullName evidence="1">Uncharacterized protein</fullName>
    </submittedName>
</protein>
<evidence type="ECO:0000313" key="2">
    <source>
        <dbReference type="Proteomes" id="UP001172457"/>
    </source>
</evidence>
<dbReference type="AlphaFoldDB" id="A0AA38W8A5"/>
<name>A0AA38W8A5_9ASTR</name>
<evidence type="ECO:0000313" key="1">
    <source>
        <dbReference type="EMBL" id="KAJ9542495.1"/>
    </source>
</evidence>
<accession>A0AA38W8A5</accession>
<dbReference type="EMBL" id="JARYMX010000007">
    <property type="protein sequence ID" value="KAJ9542495.1"/>
    <property type="molecule type" value="Genomic_DNA"/>
</dbReference>
<keyword evidence="2" id="KW-1185">Reference proteome</keyword>
<gene>
    <name evidence="1" type="ORF">OSB04_029001</name>
</gene>
<dbReference type="Proteomes" id="UP001172457">
    <property type="component" value="Chromosome 7"/>
</dbReference>
<proteinExistence type="predicted"/>
<comment type="caution">
    <text evidence="1">The sequence shown here is derived from an EMBL/GenBank/DDBJ whole genome shotgun (WGS) entry which is preliminary data.</text>
</comment>
<sequence>MFKSSFFLRSSSCKTEFLLYYYSAATITTLLKEDPLENLATSPWPKKNTASEVLDALRLCVPHAQAERARARRAQWVERAAVRNNDARWAGGDADWTAQCTQTNSAKSKKRAETVKMAVTTTTFIPFSTPCFHHTRPPISTNLAHWAVLSSSFRHSRTARLVGFCPHAVSSSQDQGT</sequence>
<organism evidence="1 2">
    <name type="scientific">Centaurea solstitialis</name>
    <name type="common">yellow star-thistle</name>
    <dbReference type="NCBI Taxonomy" id="347529"/>
    <lineage>
        <taxon>Eukaryota</taxon>
        <taxon>Viridiplantae</taxon>
        <taxon>Streptophyta</taxon>
        <taxon>Embryophyta</taxon>
        <taxon>Tracheophyta</taxon>
        <taxon>Spermatophyta</taxon>
        <taxon>Magnoliopsida</taxon>
        <taxon>eudicotyledons</taxon>
        <taxon>Gunneridae</taxon>
        <taxon>Pentapetalae</taxon>
        <taxon>asterids</taxon>
        <taxon>campanulids</taxon>
        <taxon>Asterales</taxon>
        <taxon>Asteraceae</taxon>
        <taxon>Carduoideae</taxon>
        <taxon>Cardueae</taxon>
        <taxon>Centaureinae</taxon>
        <taxon>Centaurea</taxon>
    </lineage>
</organism>